<dbReference type="SMART" id="SM00487">
    <property type="entry name" value="DEXDc"/>
    <property type="match status" value="1"/>
</dbReference>
<evidence type="ECO:0000256" key="3">
    <source>
        <dbReference type="SAM" id="MobiDB-lite"/>
    </source>
</evidence>
<dbReference type="InterPro" id="IPR027417">
    <property type="entry name" value="P-loop_NTPase"/>
</dbReference>
<dbReference type="PANTHER" id="PTHR47957:SF3">
    <property type="entry name" value="ATP-DEPENDENT HELICASE HRQ1"/>
    <property type="match status" value="1"/>
</dbReference>
<dbReference type="PANTHER" id="PTHR47957">
    <property type="entry name" value="ATP-DEPENDENT HELICASE HRQ1"/>
    <property type="match status" value="1"/>
</dbReference>
<organism evidence="6 7">
    <name type="scientific">Inquilinus limosus</name>
    <dbReference type="NCBI Taxonomy" id="171674"/>
    <lineage>
        <taxon>Bacteria</taxon>
        <taxon>Pseudomonadati</taxon>
        <taxon>Pseudomonadota</taxon>
        <taxon>Alphaproteobacteria</taxon>
        <taxon>Rhodospirillales</taxon>
        <taxon>Rhodospirillaceae</taxon>
        <taxon>Inquilinus</taxon>
    </lineage>
</organism>
<dbReference type="Proteomes" id="UP000196655">
    <property type="component" value="Unassembled WGS sequence"/>
</dbReference>
<evidence type="ECO:0000256" key="2">
    <source>
        <dbReference type="ARBA" id="ARBA00022840"/>
    </source>
</evidence>
<feature type="domain" description="Helicase ATP-binding" evidence="4">
    <location>
        <begin position="100"/>
        <end position="305"/>
    </location>
</feature>
<dbReference type="GO" id="GO:0005524">
    <property type="term" value="F:ATP binding"/>
    <property type="evidence" value="ECO:0007669"/>
    <property type="project" value="UniProtKB-KW"/>
</dbReference>
<feature type="region of interest" description="Disordered" evidence="3">
    <location>
        <begin position="513"/>
        <end position="534"/>
    </location>
</feature>
<dbReference type="PROSITE" id="PS51194">
    <property type="entry name" value="HELICASE_CTER"/>
    <property type="match status" value="1"/>
</dbReference>
<comment type="caution">
    <text evidence="6">The sequence shown here is derived from an EMBL/GenBank/DDBJ whole genome shotgun (WGS) entry which is preliminary data.</text>
</comment>
<evidence type="ECO:0000313" key="6">
    <source>
        <dbReference type="EMBL" id="OWJ63611.1"/>
    </source>
</evidence>
<dbReference type="EMBL" id="NHON01000084">
    <property type="protein sequence ID" value="OWJ63611.1"/>
    <property type="molecule type" value="Genomic_DNA"/>
</dbReference>
<dbReference type="GO" id="GO:0036297">
    <property type="term" value="P:interstrand cross-link repair"/>
    <property type="evidence" value="ECO:0007669"/>
    <property type="project" value="TreeGrafter"/>
</dbReference>
<dbReference type="PROSITE" id="PS51192">
    <property type="entry name" value="HELICASE_ATP_BIND_1"/>
    <property type="match status" value="1"/>
</dbReference>
<dbReference type="GO" id="GO:0003676">
    <property type="term" value="F:nucleic acid binding"/>
    <property type="evidence" value="ECO:0007669"/>
    <property type="project" value="InterPro"/>
</dbReference>
<evidence type="ECO:0008006" key="8">
    <source>
        <dbReference type="Google" id="ProtNLM"/>
    </source>
</evidence>
<dbReference type="InterPro" id="IPR014001">
    <property type="entry name" value="Helicase_ATP-bd"/>
</dbReference>
<evidence type="ECO:0000259" key="4">
    <source>
        <dbReference type="PROSITE" id="PS51192"/>
    </source>
</evidence>
<dbReference type="InterPro" id="IPR018973">
    <property type="entry name" value="MZB"/>
</dbReference>
<dbReference type="RefSeq" id="WP_088155450.1">
    <property type="nucleotide sequence ID" value="NZ_NHON01000084.1"/>
</dbReference>
<protein>
    <recommendedName>
        <fullName evidence="8">DEAD/DEAH box helicase</fullName>
    </recommendedName>
</protein>
<evidence type="ECO:0000313" key="7">
    <source>
        <dbReference type="Proteomes" id="UP000196655"/>
    </source>
</evidence>
<feature type="domain" description="Helicase C-terminal" evidence="5">
    <location>
        <begin position="954"/>
        <end position="1133"/>
    </location>
</feature>
<keyword evidence="2" id="KW-0067">ATP-binding</keyword>
<dbReference type="GO" id="GO:0043138">
    <property type="term" value="F:3'-5' DNA helicase activity"/>
    <property type="evidence" value="ECO:0007669"/>
    <property type="project" value="TreeGrafter"/>
</dbReference>
<dbReference type="GO" id="GO:0006289">
    <property type="term" value="P:nucleotide-excision repair"/>
    <property type="evidence" value="ECO:0007669"/>
    <property type="project" value="TreeGrafter"/>
</dbReference>
<keyword evidence="7" id="KW-1185">Reference proteome</keyword>
<dbReference type="Pfam" id="PF00270">
    <property type="entry name" value="DEAD"/>
    <property type="match status" value="1"/>
</dbReference>
<dbReference type="Pfam" id="PF09369">
    <property type="entry name" value="MZB"/>
    <property type="match status" value="1"/>
</dbReference>
<reference evidence="7" key="1">
    <citation type="submission" date="2017-05" db="EMBL/GenBank/DDBJ databases">
        <authorList>
            <person name="Macchi M."/>
            <person name="Festa S."/>
            <person name="Coppotelli B.M."/>
            <person name="Morelli I.S."/>
        </authorList>
    </citation>
    <scope>NUCLEOTIDE SEQUENCE [LARGE SCALE GENOMIC DNA]</scope>
    <source>
        <strain evidence="7">I</strain>
    </source>
</reference>
<dbReference type="Gene3D" id="3.40.50.300">
    <property type="entry name" value="P-loop containing nucleotide triphosphate hydrolases"/>
    <property type="match status" value="2"/>
</dbReference>
<dbReference type="SUPFAM" id="SSF52540">
    <property type="entry name" value="P-loop containing nucleoside triphosphate hydrolases"/>
    <property type="match status" value="2"/>
</dbReference>
<gene>
    <name evidence="6" type="ORF">BWR60_28645</name>
</gene>
<name>A0A211ZED2_9PROT</name>
<dbReference type="InterPro" id="IPR011545">
    <property type="entry name" value="DEAD/DEAH_box_helicase_dom"/>
</dbReference>
<evidence type="ECO:0000256" key="1">
    <source>
        <dbReference type="ARBA" id="ARBA00022741"/>
    </source>
</evidence>
<accession>A0A211ZED2</accession>
<dbReference type="SMART" id="SM00490">
    <property type="entry name" value="HELICc"/>
    <property type="match status" value="1"/>
</dbReference>
<proteinExistence type="predicted"/>
<sequence length="2037" mass="222472">MIDFERMMSRLPEQAADAILGMLKPRSRTLAKHLRDTWGASAGAPGSLLAEPLVEGAFPWLPLADGWEGLPGHVLDPRTIEALRAVSFPPYAHQAAAWEALTAHEPASVIVSSGTGSGKTECFLVPILDRLVRLSDGGRHPLEGVRALMLYPLNALISSQEERLSRWFAPFGGALRYALYNGETPETASAETRRATPWRVGDRTALRASPTPVLVTNATMLEYMLIRQNDAPILSASQGTLDFVVLDEAHSYMGAQAAEIALLLRRVALAFGREPKDLRYIATSATIGGPNARDELARFLGDLSGAPVERIRVVEGERAPLPPAPVLDERLVALDALSEMDAAESGARLAASPGLRNARETLRSGGVFSWQQWSQIAQTTVEADARPTRLLVEAARARDPNATEAMVASGNDSILPTRVHLFHRTLAGVWACINPNCSGRPGGDARSDWAYGAVFFESRGNCPHCKSIVLEWAVCTLCGDGALRAEEVDGGSRITSWSDTAEIDDFEQTLEREVTDDEEGVEDSHSSPTPPVAPTRVSRRYLHLPLSAGLRHLVVERETGILDGEDESIVFGASADLSACCGCGDAPASFDPARGALRPANAGAPFLMAQITPGFLADLSPEPHGDQPLPCNGRRLITFTDARQGTARHAANIQIASERGFVRGFLYHFVQERNAHDPAEIAKLDQQIAAMRGLSSDTTYAAILKELEGRRAALVGTTARPWSELVSHLSRHTTVNTFLRTLWTTTNRDPRFEDPTILAEFLLYREAMRRPVRANSAETLGLFRYELPGIDDANVLIPASAHAVGLSEGDWRDLLRLIVTHFVRTNVALHFDRWWLNWIDRRQSHIEIIPWAPGQRSSRYIRLWPNPYGLRLTRIVRLVFQALMLDPEVSGDRDKVGALFDDAWTALKRYMATTDNGFRMRLGALSVARVESAFWCPTTRRVLDTTLKGLSPYDVDGVHPVAEPIVMPLLPFVWRRDESGYTVPEASLDAWMGEDERVVRLREAGRWTDQNDRAAKLSPWLRAAEHSAQQPSSVLRRYERQFKEGRINVLGCSTTMEMGVDIGSIEGVLNTNTPPEIANYRQRVGRAGRARQPIAVGLTLCKDKPLDRMTIANPLAYLGRQARTPRVSLESPTIATRHAAALLLARFLADSGTELHKLANGAFFGLVDASATYSDPTPVASFLSWLDRTPNDAALGDELHSLLSGTPILPGLDLVENLRSRMERITSEIRAEWEALASTGQDVGVGDVELAAANRAREIQRSRLERGFLLGELAGRGFLPSYGFPTDVVQFITETAGEKSARQHAAAAGDAELSEKSFGRGYPSRSREVGIYEYAPGRGIVVDGVVRESAGVTLNWQRPASQAGLREIQSLRTMWSCQSCGALNSKPSALERARCAECGSDAQHYVRYLAPGGFSVDVRFKIHDDPSNVGAAKVVDPWVSTRDAVWRSLPDPTVGRVRASADGTVFWFNPGDHGHGYALCLHCGRAESESTAQGGPGLAGHKPLRGAPTAIDDETCTGAPEFAPYAVTRHVSLGHEIRTDLCEVQLYDCTSREVALTVALALREAVADRLGIDADEMGFAAPPAPNPHGAANWSAVVFDRASGGAGFSSTIARDPVALLREACTFLDCTRAGRCGEPEAARACPRCVLAPDTQHVADGTDRAGAFALLEVTANRLELPITHRLFGRATCYEPAPLAQALDEQMASSPDASLIVVLRGDPVEWDFETWPMTSVAERWGARNRDVVMEIERDSLERADAVTRRRVALWIQRARARIAALPASDIDLLALVRTPDRIEAWRSLDSLAGSIGADWGGTSEAPVVRGPCGDRPELLDFLDVSSLLAERIRETIFEIGTEFDGPAAGFGSRLRAALMARNVALADVFAEPCTEIRYSDRYLFSPLVIRLIVETFRGIADASTRINVETYANRKSGRPRIGKRLKDDWPDEADRDVVFEHLLATIGPSARLIRGQNVPHRRRLDFATKRGSGTIFFDQGVGSWSAASSDAFDPLATSADQLVEIEKPFSIANGPDGTFFAIRLD</sequence>
<dbReference type="Pfam" id="PF00271">
    <property type="entry name" value="Helicase_C"/>
    <property type="match status" value="1"/>
</dbReference>
<keyword evidence="1" id="KW-0547">Nucleotide-binding</keyword>
<dbReference type="OrthoDB" id="9815222at2"/>
<dbReference type="InterPro" id="IPR001650">
    <property type="entry name" value="Helicase_C-like"/>
</dbReference>
<evidence type="ECO:0000259" key="5">
    <source>
        <dbReference type="PROSITE" id="PS51194"/>
    </source>
</evidence>